<dbReference type="EMBL" id="JAUKUD010000007">
    <property type="protein sequence ID" value="KAK0738225.1"/>
    <property type="molecule type" value="Genomic_DNA"/>
</dbReference>
<feature type="compositionally biased region" description="Basic and acidic residues" evidence="2">
    <location>
        <begin position="259"/>
        <end position="279"/>
    </location>
</feature>
<reference evidence="3" key="1">
    <citation type="submission" date="2023-06" db="EMBL/GenBank/DDBJ databases">
        <title>Genome-scale phylogeny and comparative genomics of the fungal order Sordariales.</title>
        <authorList>
            <consortium name="Lawrence Berkeley National Laboratory"/>
            <person name="Hensen N."/>
            <person name="Bonometti L."/>
            <person name="Westerberg I."/>
            <person name="Brannstrom I.O."/>
            <person name="Guillou S."/>
            <person name="Cros-Aarteil S."/>
            <person name="Calhoun S."/>
            <person name="Haridas S."/>
            <person name="Kuo A."/>
            <person name="Mondo S."/>
            <person name="Pangilinan J."/>
            <person name="Riley R."/>
            <person name="LaButti K."/>
            <person name="Andreopoulos B."/>
            <person name="Lipzen A."/>
            <person name="Chen C."/>
            <person name="Yanf M."/>
            <person name="Daum C."/>
            <person name="Ng V."/>
            <person name="Clum A."/>
            <person name="Steindorff A."/>
            <person name="Ohm R."/>
            <person name="Martin F."/>
            <person name="Silar P."/>
            <person name="Natvig D."/>
            <person name="Lalanne C."/>
            <person name="Gautier V."/>
            <person name="Ament-velasquez S.L."/>
            <person name="Kruys A."/>
            <person name="Hutchinson M.I."/>
            <person name="Powell A.J."/>
            <person name="Barry K."/>
            <person name="Miller A.N."/>
            <person name="Grigoriev I.V."/>
            <person name="Debuchy R."/>
            <person name="Gladieux P."/>
            <person name="Thoren M.H."/>
            <person name="Johannesson H."/>
        </authorList>
    </citation>
    <scope>NUCLEOTIDE SEQUENCE</scope>
    <source>
        <strain evidence="3">SMH3187-1</strain>
    </source>
</reference>
<evidence type="ECO:0000256" key="1">
    <source>
        <dbReference type="SAM" id="Coils"/>
    </source>
</evidence>
<sequence>MAPKKTQKSVTDAQLEKFSYALDTMKTYIANHRDGKDFGSHIDKCKVFAEIARSTADTLKKRGVPKLGDHDNLAVVKILLATLGAGGASQKLWDDLNLDFMLEEGAVPPKGSIWVTSKWNDLALRSENDIVHISGWKACPYSAESLDRLLNLKRMATDDDTNGPERKKVSNEAATEAESSGSNQIVQTSSSPEDVSRQEVHGPAEQQATTTADNTASATHNPVNSTEEGTDSGAMDTVAAATGIDQNRNGSTASADGRVTMEKKGQDTEQDKEKREEQVRLEEAAEEILKKKSITKKELEFVTARLNARLCETEKDTRALGETMGKVEKRTKVLKGNEIETLKMQMRDLMNAYNHLLNEPSGALKSHDDSIGEIRVTGNDIKERLEKLEKNTDDLEVMRGDIGVLESEMVDLVDLKRDGDLVDKMQALSIRVDAVERGRMEQAEDMEAEPLVTLPHALALSSRASIPSNHRASLPSFNIVVQQSILHKYSQLESEGWLLPRSPHSPPGTRQIHKRRLNSSSDDEYGYLPLSPPESSPDAYVTIPDILISRETLVYIGLSNENADEKWDQWTNWPQYGPPKETDAADEDDQVSFFDFILGPIKRKDDTIDETDQNWHKCMDDCGISTETQNAIMDKQFTKEVPLGSNSTFGVLLKLNQLETLLVIRRSSKALTKPGFMASSTTLEIWPIMSKLISERPTDFDPKLPVYYFSPDVKVAEYCAGFAKRRTRAESVVIVSLTIANTAIETLRAPNIQRLFFPDREWKELVWFSRQRKKLPSHLAKY</sequence>
<feature type="region of interest" description="Disordered" evidence="2">
    <location>
        <begin position="156"/>
        <end position="279"/>
    </location>
</feature>
<organism evidence="3 4">
    <name type="scientific">Schizothecium vesticola</name>
    <dbReference type="NCBI Taxonomy" id="314040"/>
    <lineage>
        <taxon>Eukaryota</taxon>
        <taxon>Fungi</taxon>
        <taxon>Dikarya</taxon>
        <taxon>Ascomycota</taxon>
        <taxon>Pezizomycotina</taxon>
        <taxon>Sordariomycetes</taxon>
        <taxon>Sordariomycetidae</taxon>
        <taxon>Sordariales</taxon>
        <taxon>Schizotheciaceae</taxon>
        <taxon>Schizothecium</taxon>
    </lineage>
</organism>
<feature type="compositionally biased region" description="Polar residues" evidence="2">
    <location>
        <begin position="177"/>
        <end position="193"/>
    </location>
</feature>
<name>A0AA40BPU9_9PEZI</name>
<feature type="coiled-coil region" evidence="1">
    <location>
        <begin position="339"/>
        <end position="398"/>
    </location>
</feature>
<dbReference type="AlphaFoldDB" id="A0AA40BPU9"/>
<comment type="caution">
    <text evidence="3">The sequence shown here is derived from an EMBL/GenBank/DDBJ whole genome shotgun (WGS) entry which is preliminary data.</text>
</comment>
<feature type="compositionally biased region" description="Polar residues" evidence="2">
    <location>
        <begin position="244"/>
        <end position="254"/>
    </location>
</feature>
<feature type="compositionally biased region" description="Low complexity" evidence="2">
    <location>
        <begin position="204"/>
        <end position="219"/>
    </location>
</feature>
<evidence type="ECO:0000313" key="3">
    <source>
        <dbReference type="EMBL" id="KAK0738225.1"/>
    </source>
</evidence>
<keyword evidence="4" id="KW-1185">Reference proteome</keyword>
<protein>
    <submittedName>
        <fullName evidence="3">Uncharacterized protein</fullName>
    </submittedName>
</protein>
<accession>A0AA40BPU9</accession>
<dbReference type="Proteomes" id="UP001172155">
    <property type="component" value="Unassembled WGS sequence"/>
</dbReference>
<feature type="region of interest" description="Disordered" evidence="2">
    <location>
        <begin position="498"/>
        <end position="523"/>
    </location>
</feature>
<proteinExistence type="predicted"/>
<evidence type="ECO:0000313" key="4">
    <source>
        <dbReference type="Proteomes" id="UP001172155"/>
    </source>
</evidence>
<keyword evidence="1" id="KW-0175">Coiled coil</keyword>
<gene>
    <name evidence="3" type="ORF">B0T18DRAFT_394548</name>
</gene>
<evidence type="ECO:0000256" key="2">
    <source>
        <dbReference type="SAM" id="MobiDB-lite"/>
    </source>
</evidence>